<evidence type="ECO:0000259" key="1">
    <source>
        <dbReference type="PROSITE" id="PS51340"/>
    </source>
</evidence>
<proteinExistence type="predicted"/>
<dbReference type="Gene3D" id="2.40.33.20">
    <property type="entry name" value="PK beta-barrel domain-like"/>
    <property type="match status" value="1"/>
</dbReference>
<dbReference type="Proteomes" id="UP001595445">
    <property type="component" value="Unassembled WGS sequence"/>
</dbReference>
<name>A0ABV7E152_9RHOB</name>
<sequence length="229" mass="25065">MSGFRILEVRVGRARPFGPRGQPSAIGKEPVSWPVAAAAQGLDGDEQGDRQRHGGPDKAVHCYPVAHYPLWASTLPAGTPNLRPGGFGENLVAEGIDEAGLCLGDLWRVGTALMQVSQSRQPCWKLNLRFALPDMARRVQESGRTGWYFRVMEPGAVAAGDSAALVARPQADWPLSRVWRLLYRDMLDRAALADLAALPGLPASWQRLARARLESQRVEDWAPRLETPA</sequence>
<dbReference type="Pfam" id="PF03475">
    <property type="entry name" value="YiiM_3-alpha"/>
    <property type="match status" value="1"/>
</dbReference>
<keyword evidence="3" id="KW-1185">Reference proteome</keyword>
<dbReference type="EMBL" id="JBHRSM010000040">
    <property type="protein sequence ID" value="MFC3087928.1"/>
    <property type="molecule type" value="Genomic_DNA"/>
</dbReference>
<evidence type="ECO:0000313" key="2">
    <source>
        <dbReference type="EMBL" id="MFC3087928.1"/>
    </source>
</evidence>
<feature type="domain" description="MOSC" evidence="1">
    <location>
        <begin position="29"/>
        <end position="166"/>
    </location>
</feature>
<reference evidence="3" key="1">
    <citation type="journal article" date="2019" name="Int. J. Syst. Evol. Microbiol.">
        <title>The Global Catalogue of Microorganisms (GCM) 10K type strain sequencing project: providing services to taxonomists for standard genome sequencing and annotation.</title>
        <authorList>
            <consortium name="The Broad Institute Genomics Platform"/>
            <consortium name="The Broad Institute Genome Sequencing Center for Infectious Disease"/>
            <person name="Wu L."/>
            <person name="Ma J."/>
        </authorList>
    </citation>
    <scope>NUCLEOTIDE SEQUENCE [LARGE SCALE GENOMIC DNA]</scope>
    <source>
        <strain evidence="3">KCTC 62102</strain>
    </source>
</reference>
<dbReference type="InterPro" id="IPR005302">
    <property type="entry name" value="MoCF_Sase_C"/>
</dbReference>
<evidence type="ECO:0000313" key="3">
    <source>
        <dbReference type="Proteomes" id="UP001595445"/>
    </source>
</evidence>
<dbReference type="InterPro" id="IPR005163">
    <property type="entry name" value="Tri_helical_YiiM-like"/>
</dbReference>
<dbReference type="PROSITE" id="PS51340">
    <property type="entry name" value="MOSC"/>
    <property type="match status" value="1"/>
</dbReference>
<dbReference type="PANTHER" id="PTHR30212">
    <property type="entry name" value="PROTEIN YIIM"/>
    <property type="match status" value="1"/>
</dbReference>
<dbReference type="InterPro" id="IPR011037">
    <property type="entry name" value="Pyrv_Knase-like_insert_dom_sf"/>
</dbReference>
<dbReference type="Pfam" id="PF03473">
    <property type="entry name" value="MOSC"/>
    <property type="match status" value="1"/>
</dbReference>
<protein>
    <submittedName>
        <fullName evidence="2">MOSC domain-containing protein</fullName>
    </submittedName>
</protein>
<dbReference type="SUPFAM" id="SSF50800">
    <property type="entry name" value="PK beta-barrel domain-like"/>
    <property type="match status" value="1"/>
</dbReference>
<comment type="caution">
    <text evidence="2">The sequence shown here is derived from an EMBL/GenBank/DDBJ whole genome shotgun (WGS) entry which is preliminary data.</text>
</comment>
<dbReference type="RefSeq" id="WP_197647765.1">
    <property type="nucleotide sequence ID" value="NZ_JAEACP010000042.1"/>
</dbReference>
<accession>A0ABV7E152</accession>
<dbReference type="InterPro" id="IPR052353">
    <property type="entry name" value="Benzoxazolinone_Detox_Enz"/>
</dbReference>
<organism evidence="2 3">
    <name type="scientific">Tabrizicola soli</name>
    <dbReference type="NCBI Taxonomy" id="2185115"/>
    <lineage>
        <taxon>Bacteria</taxon>
        <taxon>Pseudomonadati</taxon>
        <taxon>Pseudomonadota</taxon>
        <taxon>Alphaproteobacteria</taxon>
        <taxon>Rhodobacterales</taxon>
        <taxon>Paracoccaceae</taxon>
        <taxon>Tabrizicola</taxon>
    </lineage>
</organism>
<gene>
    <name evidence="2" type="ORF">ACFOD6_17945</name>
</gene>
<dbReference type="PANTHER" id="PTHR30212:SF2">
    <property type="entry name" value="PROTEIN YIIM"/>
    <property type="match status" value="1"/>
</dbReference>